<evidence type="ECO:0000256" key="8">
    <source>
        <dbReference type="ARBA" id="ARBA00022729"/>
    </source>
</evidence>
<dbReference type="Proteomes" id="UP000619265">
    <property type="component" value="Unassembled WGS sequence"/>
</dbReference>
<evidence type="ECO:0000256" key="1">
    <source>
        <dbReference type="ARBA" id="ARBA00004251"/>
    </source>
</evidence>
<evidence type="ECO:0000256" key="5">
    <source>
        <dbReference type="ARBA" id="ARBA00022553"/>
    </source>
</evidence>
<protein>
    <recommendedName>
        <fullName evidence="2">non-specific serine/threonine protein kinase</fullName>
        <ecNumber evidence="2">2.7.11.1</ecNumber>
    </recommendedName>
</protein>
<keyword evidence="5" id="KW-0597">Phosphoprotein</keyword>
<dbReference type="SUPFAM" id="SSF51110">
    <property type="entry name" value="alpha-D-mannose-specific plant lectins"/>
    <property type="match status" value="1"/>
</dbReference>
<dbReference type="EC" id="2.7.11.1" evidence="2"/>
<evidence type="ECO:0000256" key="10">
    <source>
        <dbReference type="ARBA" id="ARBA00022741"/>
    </source>
</evidence>
<keyword evidence="8 21" id="KW-0732">Signal</keyword>
<name>A0A833X4P4_JUGRE</name>
<evidence type="ECO:0000256" key="9">
    <source>
        <dbReference type="ARBA" id="ARBA00022734"/>
    </source>
</evidence>
<dbReference type="EMBL" id="LIHL02000010">
    <property type="protein sequence ID" value="KAF5458396.1"/>
    <property type="molecule type" value="Genomic_DNA"/>
</dbReference>
<dbReference type="PANTHER" id="PTHR32444">
    <property type="entry name" value="BULB-TYPE LECTIN DOMAIN-CONTAINING PROTEIN"/>
    <property type="match status" value="1"/>
</dbReference>
<evidence type="ECO:0000256" key="21">
    <source>
        <dbReference type="SAM" id="SignalP"/>
    </source>
</evidence>
<sequence length="202" mass="23010">MASHRRTLDRRSSSRCLLSCVFFFLGSSLHVNCYPGDILKHGEFFSESGTLVSAEGTFELRFFTTRSNTTSSKIFLGICYKWDRDTVVWVANRDDPLPADFTGVFRIAEDGNLKVLDSSTGKEYWSTNLDRSSSTNRTVKLMDSGNLVLSNDDNMETSLWESFKDPTDTFLPGMKMDEKLTLTSWPKGKDDPRSERYTFKLD</sequence>
<feature type="chain" id="PRO_5032944748" description="non-specific serine/threonine protein kinase" evidence="21">
    <location>
        <begin position="34"/>
        <end position="202"/>
    </location>
</feature>
<feature type="region of interest" description="Disordered" evidence="20">
    <location>
        <begin position="183"/>
        <end position="202"/>
    </location>
</feature>
<feature type="domain" description="Bulb-type lectin" evidence="22">
    <location>
        <begin position="36"/>
        <end position="162"/>
    </location>
</feature>
<evidence type="ECO:0000256" key="20">
    <source>
        <dbReference type="SAM" id="MobiDB-lite"/>
    </source>
</evidence>
<keyword evidence="4" id="KW-0723">Serine/threonine-protein kinase</keyword>
<keyword evidence="16" id="KW-0675">Receptor</keyword>
<keyword evidence="9" id="KW-0430">Lectin</keyword>
<evidence type="ECO:0000256" key="18">
    <source>
        <dbReference type="ARBA" id="ARBA00047899"/>
    </source>
</evidence>
<evidence type="ECO:0000256" key="4">
    <source>
        <dbReference type="ARBA" id="ARBA00022527"/>
    </source>
</evidence>
<gene>
    <name evidence="23" type="ORF">F2P56_022427</name>
</gene>
<comment type="catalytic activity">
    <reaction evidence="18">
        <text>L-threonyl-[protein] + ATP = O-phospho-L-threonyl-[protein] + ADP + H(+)</text>
        <dbReference type="Rhea" id="RHEA:46608"/>
        <dbReference type="Rhea" id="RHEA-COMP:11060"/>
        <dbReference type="Rhea" id="RHEA-COMP:11605"/>
        <dbReference type="ChEBI" id="CHEBI:15378"/>
        <dbReference type="ChEBI" id="CHEBI:30013"/>
        <dbReference type="ChEBI" id="CHEBI:30616"/>
        <dbReference type="ChEBI" id="CHEBI:61977"/>
        <dbReference type="ChEBI" id="CHEBI:456216"/>
        <dbReference type="EC" id="2.7.11.1"/>
    </reaction>
</comment>
<evidence type="ECO:0000256" key="19">
    <source>
        <dbReference type="ARBA" id="ARBA00048679"/>
    </source>
</evidence>
<evidence type="ECO:0000256" key="7">
    <source>
        <dbReference type="ARBA" id="ARBA00022692"/>
    </source>
</evidence>
<reference evidence="23" key="1">
    <citation type="submission" date="2015-10" db="EMBL/GenBank/DDBJ databases">
        <authorList>
            <person name="Martinez-Garcia P.J."/>
            <person name="Crepeau M.W."/>
            <person name="Puiu D."/>
            <person name="Gonzalez-Ibeas D."/>
            <person name="Whalen J."/>
            <person name="Stevens K."/>
            <person name="Paul R."/>
            <person name="Butterfield T."/>
            <person name="Britton M."/>
            <person name="Reagan R."/>
            <person name="Chakraborty S."/>
            <person name="Walawage S.L."/>
            <person name="Vasquez-Gross H.A."/>
            <person name="Cardeno C."/>
            <person name="Famula R."/>
            <person name="Pratt K."/>
            <person name="Kuruganti S."/>
            <person name="Aradhya M.K."/>
            <person name="Leslie C.A."/>
            <person name="Dandekar A.M."/>
            <person name="Salzberg S.L."/>
            <person name="Wegrzyn J.L."/>
            <person name="Langley C.H."/>
            <person name="Neale D.B."/>
        </authorList>
    </citation>
    <scope>NUCLEOTIDE SEQUENCE</scope>
    <source>
        <tissue evidence="23">Leaves</tissue>
    </source>
</reference>
<dbReference type="FunFam" id="2.90.10.10:FF:000009">
    <property type="entry name" value="Receptor-like serine/threonine-protein kinase SD1-8"/>
    <property type="match status" value="1"/>
</dbReference>
<organism evidence="23 24">
    <name type="scientific">Juglans regia</name>
    <name type="common">English walnut</name>
    <dbReference type="NCBI Taxonomy" id="51240"/>
    <lineage>
        <taxon>Eukaryota</taxon>
        <taxon>Viridiplantae</taxon>
        <taxon>Streptophyta</taxon>
        <taxon>Embryophyta</taxon>
        <taxon>Tracheophyta</taxon>
        <taxon>Spermatophyta</taxon>
        <taxon>Magnoliopsida</taxon>
        <taxon>eudicotyledons</taxon>
        <taxon>Gunneridae</taxon>
        <taxon>Pentapetalae</taxon>
        <taxon>rosids</taxon>
        <taxon>fabids</taxon>
        <taxon>Fagales</taxon>
        <taxon>Juglandaceae</taxon>
        <taxon>Juglans</taxon>
    </lineage>
</organism>
<dbReference type="Gramene" id="Jr10_14600_p1">
    <property type="protein sequence ID" value="cds.Jr10_14600_p1"/>
    <property type="gene ID" value="Jr10_14600"/>
</dbReference>
<comment type="caution">
    <text evidence="23">The sequence shown here is derived from an EMBL/GenBank/DDBJ whole genome shotgun (WGS) entry which is preliminary data.</text>
</comment>
<keyword evidence="10" id="KW-0547">Nucleotide-binding</keyword>
<keyword evidence="7" id="KW-0812">Transmembrane</keyword>
<feature type="signal peptide" evidence="21">
    <location>
        <begin position="1"/>
        <end position="33"/>
    </location>
</feature>
<dbReference type="PROSITE" id="PS50927">
    <property type="entry name" value="BULB_LECTIN"/>
    <property type="match status" value="1"/>
</dbReference>
<evidence type="ECO:0000256" key="17">
    <source>
        <dbReference type="ARBA" id="ARBA00023180"/>
    </source>
</evidence>
<keyword evidence="6" id="KW-0808">Transferase</keyword>
<evidence type="ECO:0000256" key="14">
    <source>
        <dbReference type="ARBA" id="ARBA00023136"/>
    </source>
</evidence>
<dbReference type="CDD" id="cd00028">
    <property type="entry name" value="B_lectin"/>
    <property type="match status" value="1"/>
</dbReference>
<dbReference type="InterPro" id="IPR036426">
    <property type="entry name" value="Bulb-type_lectin_dom_sf"/>
</dbReference>
<dbReference type="GO" id="GO:0005886">
    <property type="term" value="C:plasma membrane"/>
    <property type="evidence" value="ECO:0007669"/>
    <property type="project" value="UniProtKB-SubCell"/>
</dbReference>
<keyword evidence="13" id="KW-1133">Transmembrane helix</keyword>
<keyword evidence="3" id="KW-1003">Cell membrane</keyword>
<comment type="subcellular location">
    <subcellularLocation>
        <location evidence="1">Cell membrane</location>
        <topology evidence="1">Single-pass type I membrane protein</topology>
    </subcellularLocation>
</comment>
<reference evidence="23" key="2">
    <citation type="submission" date="2020-03" db="EMBL/GenBank/DDBJ databases">
        <title>Walnut 2.0.</title>
        <authorList>
            <person name="Marrano A."/>
            <person name="Britton M."/>
            <person name="Zimin A.V."/>
            <person name="Zaini P.A."/>
            <person name="Workman R."/>
            <person name="Puiu D."/>
            <person name="Bianco L."/>
            <person name="Allen B.J."/>
            <person name="Troggio M."/>
            <person name="Leslie C.A."/>
            <person name="Timp W."/>
            <person name="Dendekar A."/>
            <person name="Salzberg S.L."/>
            <person name="Neale D.B."/>
        </authorList>
    </citation>
    <scope>NUCLEOTIDE SEQUENCE</scope>
    <source>
        <tissue evidence="23">Leaves</tissue>
    </source>
</reference>
<evidence type="ECO:0000256" key="3">
    <source>
        <dbReference type="ARBA" id="ARBA00022475"/>
    </source>
</evidence>
<evidence type="ECO:0000256" key="6">
    <source>
        <dbReference type="ARBA" id="ARBA00022679"/>
    </source>
</evidence>
<dbReference type="GO" id="GO:0004674">
    <property type="term" value="F:protein serine/threonine kinase activity"/>
    <property type="evidence" value="ECO:0007669"/>
    <property type="project" value="UniProtKB-KW"/>
</dbReference>
<dbReference type="SMART" id="SM00108">
    <property type="entry name" value="B_lectin"/>
    <property type="match status" value="1"/>
</dbReference>
<dbReference type="Gene3D" id="2.90.10.10">
    <property type="entry name" value="Bulb-type lectin domain"/>
    <property type="match status" value="1"/>
</dbReference>
<evidence type="ECO:0000256" key="11">
    <source>
        <dbReference type="ARBA" id="ARBA00022777"/>
    </source>
</evidence>
<dbReference type="InterPro" id="IPR001480">
    <property type="entry name" value="Bulb-type_lectin_dom"/>
</dbReference>
<evidence type="ECO:0000256" key="15">
    <source>
        <dbReference type="ARBA" id="ARBA00023157"/>
    </source>
</evidence>
<evidence type="ECO:0000256" key="2">
    <source>
        <dbReference type="ARBA" id="ARBA00012513"/>
    </source>
</evidence>
<dbReference type="PANTHER" id="PTHR32444:SF235">
    <property type="entry name" value="OS01G0783900 PROTEIN"/>
    <property type="match status" value="1"/>
</dbReference>
<accession>A0A833X4P4</accession>
<dbReference type="GO" id="GO:0005524">
    <property type="term" value="F:ATP binding"/>
    <property type="evidence" value="ECO:0007669"/>
    <property type="project" value="UniProtKB-KW"/>
</dbReference>
<evidence type="ECO:0000313" key="24">
    <source>
        <dbReference type="Proteomes" id="UP000619265"/>
    </source>
</evidence>
<keyword evidence="11" id="KW-0418">Kinase</keyword>
<keyword evidence="14" id="KW-0472">Membrane</keyword>
<feature type="compositionally biased region" description="Basic and acidic residues" evidence="20">
    <location>
        <begin position="187"/>
        <end position="202"/>
    </location>
</feature>
<evidence type="ECO:0000259" key="22">
    <source>
        <dbReference type="PROSITE" id="PS50927"/>
    </source>
</evidence>
<keyword evidence="12" id="KW-0067">ATP-binding</keyword>
<dbReference type="Pfam" id="PF01453">
    <property type="entry name" value="B_lectin"/>
    <property type="match status" value="1"/>
</dbReference>
<keyword evidence="17" id="KW-0325">Glycoprotein</keyword>
<dbReference type="AlphaFoldDB" id="A0A833X4P4"/>
<proteinExistence type="predicted"/>
<evidence type="ECO:0000256" key="16">
    <source>
        <dbReference type="ARBA" id="ARBA00023170"/>
    </source>
</evidence>
<evidence type="ECO:0000256" key="12">
    <source>
        <dbReference type="ARBA" id="ARBA00022840"/>
    </source>
</evidence>
<dbReference type="GO" id="GO:0030246">
    <property type="term" value="F:carbohydrate binding"/>
    <property type="evidence" value="ECO:0007669"/>
    <property type="project" value="UniProtKB-KW"/>
</dbReference>
<keyword evidence="15" id="KW-1015">Disulfide bond</keyword>
<evidence type="ECO:0000256" key="13">
    <source>
        <dbReference type="ARBA" id="ARBA00022989"/>
    </source>
</evidence>
<evidence type="ECO:0000313" key="23">
    <source>
        <dbReference type="EMBL" id="KAF5458396.1"/>
    </source>
</evidence>
<comment type="catalytic activity">
    <reaction evidence="19">
        <text>L-seryl-[protein] + ATP = O-phospho-L-seryl-[protein] + ADP + H(+)</text>
        <dbReference type="Rhea" id="RHEA:17989"/>
        <dbReference type="Rhea" id="RHEA-COMP:9863"/>
        <dbReference type="Rhea" id="RHEA-COMP:11604"/>
        <dbReference type="ChEBI" id="CHEBI:15378"/>
        <dbReference type="ChEBI" id="CHEBI:29999"/>
        <dbReference type="ChEBI" id="CHEBI:30616"/>
        <dbReference type="ChEBI" id="CHEBI:83421"/>
        <dbReference type="ChEBI" id="CHEBI:456216"/>
        <dbReference type="EC" id="2.7.11.1"/>
    </reaction>
</comment>